<dbReference type="PANTHER" id="PTHR10272:SF14">
    <property type="entry name" value="PAF ACETYLHYDROLASE FAMILY PROTEIN"/>
    <property type="match status" value="1"/>
</dbReference>
<dbReference type="OrthoDB" id="2363873at2759"/>
<dbReference type="PANTHER" id="PTHR10272">
    <property type="entry name" value="PLATELET-ACTIVATING FACTOR ACETYLHYDROLASE"/>
    <property type="match status" value="1"/>
</dbReference>
<dbReference type="SUPFAM" id="SSF53474">
    <property type="entry name" value="alpha/beta-Hydrolases"/>
    <property type="match status" value="1"/>
</dbReference>
<dbReference type="GO" id="GO:0003847">
    <property type="term" value="F:1-alkyl-2-acetylglycerophosphocholine esterase activity"/>
    <property type="evidence" value="ECO:0007669"/>
    <property type="project" value="UniProtKB-EC"/>
</dbReference>
<dbReference type="STRING" id="1093900.A0A507AS94"/>
<feature type="signal peptide" evidence="5">
    <location>
        <begin position="1"/>
        <end position="17"/>
    </location>
</feature>
<reference evidence="6 7" key="1">
    <citation type="submission" date="2019-06" db="EMBL/GenBank/DDBJ databases">
        <title>Draft genome sequence of the filamentous fungus Phialemoniopsis curvata isolated from diesel fuel.</title>
        <authorList>
            <person name="Varaljay V.A."/>
            <person name="Lyon W.J."/>
            <person name="Crouch A.L."/>
            <person name="Drake C.E."/>
            <person name="Hollomon J.M."/>
            <person name="Nadeau L.J."/>
            <person name="Nunn H.S."/>
            <person name="Stevenson B.S."/>
            <person name="Bojanowski C.L."/>
            <person name="Crookes-Goodson W.J."/>
        </authorList>
    </citation>
    <scope>NUCLEOTIDE SEQUENCE [LARGE SCALE GENOMIC DNA]</scope>
    <source>
        <strain evidence="6 7">D216</strain>
    </source>
</reference>
<dbReference type="AlphaFoldDB" id="A0A507AS94"/>
<evidence type="ECO:0000256" key="2">
    <source>
        <dbReference type="ARBA" id="ARBA00022801"/>
    </source>
</evidence>
<dbReference type="Proteomes" id="UP000319257">
    <property type="component" value="Unassembled WGS sequence"/>
</dbReference>
<dbReference type="InterPro" id="IPR029058">
    <property type="entry name" value="AB_hydrolase_fold"/>
</dbReference>
<evidence type="ECO:0000313" key="6">
    <source>
        <dbReference type="EMBL" id="TPX07080.1"/>
    </source>
</evidence>
<organism evidence="6 7">
    <name type="scientific">Thyridium curvatum</name>
    <dbReference type="NCBI Taxonomy" id="1093900"/>
    <lineage>
        <taxon>Eukaryota</taxon>
        <taxon>Fungi</taxon>
        <taxon>Dikarya</taxon>
        <taxon>Ascomycota</taxon>
        <taxon>Pezizomycotina</taxon>
        <taxon>Sordariomycetes</taxon>
        <taxon>Sordariomycetidae</taxon>
        <taxon>Thyridiales</taxon>
        <taxon>Thyridiaceae</taxon>
        <taxon>Thyridium</taxon>
    </lineage>
</organism>
<evidence type="ECO:0000256" key="4">
    <source>
        <dbReference type="ARBA" id="ARBA00023098"/>
    </source>
</evidence>
<dbReference type="Gene3D" id="3.40.50.1820">
    <property type="entry name" value="alpha/beta hydrolase"/>
    <property type="match status" value="1"/>
</dbReference>
<gene>
    <name evidence="6" type="ORF">E0L32_010975</name>
</gene>
<dbReference type="RefSeq" id="XP_030988791.1">
    <property type="nucleotide sequence ID" value="XM_031133654.1"/>
</dbReference>
<dbReference type="InParanoid" id="A0A507AS94"/>
<keyword evidence="7" id="KW-1185">Reference proteome</keyword>
<dbReference type="GeneID" id="41978422"/>
<evidence type="ECO:0000256" key="1">
    <source>
        <dbReference type="ARBA" id="ARBA00013201"/>
    </source>
</evidence>
<dbReference type="EMBL" id="SKBQ01000095">
    <property type="protein sequence ID" value="TPX07080.1"/>
    <property type="molecule type" value="Genomic_DNA"/>
</dbReference>
<dbReference type="EC" id="3.1.1.47" evidence="1"/>
<sequence length="382" mass="41258">MRFTPTFFAVLLGIAEAIVLPEPVGPYKVAHAAYPLTDKSRIDPYAPSNASHPRSVMISVFWPVDNSIKCTTETAPYMPPASAKLHGILANAIGLPNSTFADFSVDYCRVTGRKGCGARRQMYPLAIFSPGFGNSRLTYSALAKSVASYGYIVVTVDHPYDANIVEFPDGTVIYGGHIGEDDASLEQAVKVRGEDITFVLSQLLDGPLKHTVARKFPGQIACDKVLAFGHSLGGASSAAAMLSDKRILGGTNLDGKLIEPVLSKGLDRPFFLLGRPNHRQEETTWVTFWDKLRGPKVEEEVLGATHGSFTDYPLLVNVLNIPEAYRPAIEAQFGTVKDVNLVTKTVANFFEFVLSGKAKPLLEQAASNSSGLRIVGQNIGSL</sequence>
<protein>
    <recommendedName>
        <fullName evidence="1">1-alkyl-2-acetylglycerophosphocholine esterase</fullName>
        <ecNumber evidence="1">3.1.1.47</ecNumber>
    </recommendedName>
</protein>
<feature type="chain" id="PRO_5021491177" description="1-alkyl-2-acetylglycerophosphocholine esterase" evidence="5">
    <location>
        <begin position="18"/>
        <end position="382"/>
    </location>
</feature>
<keyword evidence="4" id="KW-0443">Lipid metabolism</keyword>
<comment type="caution">
    <text evidence="6">The sequence shown here is derived from an EMBL/GenBank/DDBJ whole genome shotgun (WGS) entry which is preliminary data.</text>
</comment>
<dbReference type="GO" id="GO:0016042">
    <property type="term" value="P:lipid catabolic process"/>
    <property type="evidence" value="ECO:0007669"/>
    <property type="project" value="UniProtKB-KW"/>
</dbReference>
<evidence type="ECO:0000256" key="3">
    <source>
        <dbReference type="ARBA" id="ARBA00022963"/>
    </source>
</evidence>
<evidence type="ECO:0000313" key="7">
    <source>
        <dbReference type="Proteomes" id="UP000319257"/>
    </source>
</evidence>
<evidence type="ECO:0000256" key="5">
    <source>
        <dbReference type="SAM" id="SignalP"/>
    </source>
</evidence>
<keyword evidence="3" id="KW-0442">Lipid degradation</keyword>
<keyword evidence="5" id="KW-0732">Signal</keyword>
<accession>A0A507AS94</accession>
<name>A0A507AS94_9PEZI</name>
<proteinExistence type="predicted"/>
<keyword evidence="2" id="KW-0378">Hydrolase</keyword>
<dbReference type="Pfam" id="PF03403">
    <property type="entry name" value="PAF-AH_p_II"/>
    <property type="match status" value="1"/>
</dbReference>